<dbReference type="GO" id="GO:0016042">
    <property type="term" value="P:lipid catabolic process"/>
    <property type="evidence" value="ECO:0007669"/>
    <property type="project" value="InterPro"/>
</dbReference>
<evidence type="ECO:0000256" key="1">
    <source>
        <dbReference type="SAM" id="SignalP"/>
    </source>
</evidence>
<dbReference type="RefSeq" id="WP_310274410.1">
    <property type="nucleotide sequence ID" value="NZ_JAVDXW010000001.1"/>
</dbReference>
<keyword evidence="3" id="KW-1185">Reference proteome</keyword>
<organism evidence="2 3">
    <name type="scientific">Haloactinomyces albus</name>
    <dbReference type="NCBI Taxonomy" id="1352928"/>
    <lineage>
        <taxon>Bacteria</taxon>
        <taxon>Bacillati</taxon>
        <taxon>Actinomycetota</taxon>
        <taxon>Actinomycetes</taxon>
        <taxon>Actinopolysporales</taxon>
        <taxon>Actinopolysporaceae</taxon>
        <taxon>Haloactinomyces</taxon>
    </lineage>
</organism>
<dbReference type="Pfam" id="PF01674">
    <property type="entry name" value="Lipase_2"/>
    <property type="match status" value="1"/>
</dbReference>
<dbReference type="EMBL" id="JAVDXW010000001">
    <property type="protein sequence ID" value="MDR7302678.1"/>
    <property type="molecule type" value="Genomic_DNA"/>
</dbReference>
<evidence type="ECO:0000313" key="2">
    <source>
        <dbReference type="EMBL" id="MDR7302678.1"/>
    </source>
</evidence>
<reference evidence="2" key="1">
    <citation type="submission" date="2023-07" db="EMBL/GenBank/DDBJ databases">
        <title>Sequencing the genomes of 1000 actinobacteria strains.</title>
        <authorList>
            <person name="Klenk H.-P."/>
        </authorList>
    </citation>
    <scope>NUCLEOTIDE SEQUENCE</scope>
    <source>
        <strain evidence="2">DSM 45977</strain>
    </source>
</reference>
<sequence>MRRFTTRLTRITALAAVAAASVLSPAAASAAPAHDPVVFVHGWVGADWNWTEMVEDFESDGWSEDELHVWQYDWAQSNVTTAGELASKVDQVLGNTGADRVDIVTHSMGGLSSRYFLKFLGGTAQVDDWVSIGGPNHGTNAAYACWTTSCEEMRYESTFLTDLNAGDETPGGVDYGTFRSPCDEVINPDSSTVLAGATNTQVSCTGHVTLLSSDEVSEGVRDFVE</sequence>
<feature type="chain" id="PRO_5041919887" evidence="1">
    <location>
        <begin position="31"/>
        <end position="225"/>
    </location>
</feature>
<keyword evidence="2" id="KW-0378">Hydrolase</keyword>
<dbReference type="InterPro" id="IPR002918">
    <property type="entry name" value="Lipase_EstA/Esterase_EstB"/>
</dbReference>
<keyword evidence="1" id="KW-0732">Signal</keyword>
<evidence type="ECO:0000313" key="3">
    <source>
        <dbReference type="Proteomes" id="UP001180845"/>
    </source>
</evidence>
<proteinExistence type="predicted"/>
<feature type="signal peptide" evidence="1">
    <location>
        <begin position="1"/>
        <end position="30"/>
    </location>
</feature>
<accession>A0AAE3ZFI3</accession>
<dbReference type="GO" id="GO:0004806">
    <property type="term" value="F:triacylglycerol lipase activity"/>
    <property type="evidence" value="ECO:0007669"/>
    <property type="project" value="UniProtKB-EC"/>
</dbReference>
<dbReference type="InterPro" id="IPR029058">
    <property type="entry name" value="AB_hydrolase_fold"/>
</dbReference>
<dbReference type="AlphaFoldDB" id="A0AAE3ZFI3"/>
<dbReference type="PANTHER" id="PTHR32015:SF1">
    <property type="entry name" value="LIPASE"/>
    <property type="match status" value="1"/>
</dbReference>
<comment type="caution">
    <text evidence="2">The sequence shown here is derived from an EMBL/GenBank/DDBJ whole genome shotgun (WGS) entry which is preliminary data.</text>
</comment>
<protein>
    <submittedName>
        <fullName evidence="2">Triacylglycerol lipase</fullName>
        <ecNumber evidence="2">3.1.1.3</ecNumber>
    </submittedName>
</protein>
<dbReference type="Proteomes" id="UP001180845">
    <property type="component" value="Unassembled WGS sequence"/>
</dbReference>
<name>A0AAE3ZFI3_9ACTN</name>
<dbReference type="SUPFAM" id="SSF53474">
    <property type="entry name" value="alpha/beta-Hydrolases"/>
    <property type="match status" value="1"/>
</dbReference>
<dbReference type="Gene3D" id="3.40.50.1820">
    <property type="entry name" value="alpha/beta hydrolase"/>
    <property type="match status" value="1"/>
</dbReference>
<gene>
    <name evidence="2" type="ORF">JOF55_002859</name>
</gene>
<dbReference type="EC" id="3.1.1.3" evidence="2"/>
<dbReference type="PANTHER" id="PTHR32015">
    <property type="entry name" value="FASTING INDUCED LIPASE"/>
    <property type="match status" value="1"/>
</dbReference>